<organism evidence="1 2">
    <name type="scientific">Clostridium felsineum</name>
    <dbReference type="NCBI Taxonomy" id="36839"/>
    <lineage>
        <taxon>Bacteria</taxon>
        <taxon>Bacillati</taxon>
        <taxon>Bacillota</taxon>
        <taxon>Clostridia</taxon>
        <taxon>Eubacteriales</taxon>
        <taxon>Clostridiaceae</taxon>
        <taxon>Clostridium</taxon>
    </lineage>
</organism>
<dbReference type="STRING" id="84029.CROST_35400"/>
<reference evidence="1 2" key="1">
    <citation type="submission" date="2022-04" db="EMBL/GenBank/DDBJ databases">
        <title>Genome sequence of C. roseum typestrain.</title>
        <authorList>
            <person name="Poehlein A."/>
            <person name="Schoch T."/>
            <person name="Duerre P."/>
            <person name="Daniel R."/>
        </authorList>
    </citation>
    <scope>NUCLEOTIDE SEQUENCE [LARGE SCALE GENOMIC DNA]</scope>
    <source>
        <strain evidence="1 2">DSM 7320</strain>
    </source>
</reference>
<gene>
    <name evidence="1" type="ORF">CROST_022540</name>
</gene>
<dbReference type="Proteomes" id="UP000190951">
    <property type="component" value="Chromosome"/>
</dbReference>
<proteinExistence type="predicted"/>
<name>A0A1S8MDV9_9CLOT</name>
<dbReference type="KEGG" id="crw:CROST_022540"/>
<protein>
    <submittedName>
        <fullName evidence="1">Uncharacterized protein</fullName>
    </submittedName>
</protein>
<accession>A0A1S8MDV9</accession>
<evidence type="ECO:0000313" key="1">
    <source>
        <dbReference type="EMBL" id="URZ11537.1"/>
    </source>
</evidence>
<evidence type="ECO:0000313" key="2">
    <source>
        <dbReference type="Proteomes" id="UP000190951"/>
    </source>
</evidence>
<keyword evidence="2" id="KW-1185">Reference proteome</keyword>
<dbReference type="AlphaFoldDB" id="A0A1S8MDV9"/>
<sequence>MELWDLNHIVYPSQIKSMLFIKYKSVYEVLDVIRDLGILEYNYQIYCSKCERFLDKKILRSLNEFPEVLYCDENHKLKSLEDTILIYRVIKE</sequence>
<dbReference type="EMBL" id="CP096983">
    <property type="protein sequence ID" value="URZ11537.1"/>
    <property type="molecule type" value="Genomic_DNA"/>
</dbReference>